<name>A0A916IQF0_9BURK</name>
<proteinExistence type="predicted"/>
<feature type="transmembrane region" description="Helical" evidence="5">
    <location>
        <begin position="111"/>
        <end position="132"/>
    </location>
</feature>
<evidence type="ECO:0000256" key="2">
    <source>
        <dbReference type="ARBA" id="ARBA00022692"/>
    </source>
</evidence>
<evidence type="ECO:0000259" key="6">
    <source>
        <dbReference type="PROSITE" id="PS50850"/>
    </source>
</evidence>
<protein>
    <submittedName>
        <fullName evidence="7">4-hydroxybenzoate transporter PcaK</fullName>
    </submittedName>
</protein>
<feature type="transmembrane region" description="Helical" evidence="5">
    <location>
        <begin position="176"/>
        <end position="195"/>
    </location>
</feature>
<dbReference type="CDD" id="cd17365">
    <property type="entry name" value="MFS_PcaK_like"/>
    <property type="match status" value="1"/>
</dbReference>
<dbReference type="EMBL" id="CAJPUY010000004">
    <property type="protein sequence ID" value="CAG2135452.1"/>
    <property type="molecule type" value="Genomic_DNA"/>
</dbReference>
<dbReference type="GO" id="GO:0005886">
    <property type="term" value="C:plasma membrane"/>
    <property type="evidence" value="ECO:0007669"/>
    <property type="project" value="TreeGrafter"/>
</dbReference>
<dbReference type="PROSITE" id="PS50850">
    <property type="entry name" value="MFS"/>
    <property type="match status" value="1"/>
</dbReference>
<dbReference type="SUPFAM" id="SSF103473">
    <property type="entry name" value="MFS general substrate transporter"/>
    <property type="match status" value="1"/>
</dbReference>
<dbReference type="PANTHER" id="PTHR23508:SF10">
    <property type="entry name" value="CARBOXYLIC ACID TRANSPORTER PROTEIN HOMOLOG"/>
    <property type="match status" value="1"/>
</dbReference>
<feature type="transmembrane region" description="Helical" evidence="5">
    <location>
        <begin position="343"/>
        <end position="366"/>
    </location>
</feature>
<keyword evidence="3 5" id="KW-1133">Transmembrane helix</keyword>
<evidence type="ECO:0000256" key="1">
    <source>
        <dbReference type="ARBA" id="ARBA00004141"/>
    </source>
</evidence>
<dbReference type="InterPro" id="IPR036259">
    <property type="entry name" value="MFS_trans_sf"/>
</dbReference>
<reference evidence="7" key="1">
    <citation type="submission" date="2021-03" db="EMBL/GenBank/DDBJ databases">
        <authorList>
            <person name="Peeters C."/>
        </authorList>
    </citation>
    <scope>NUCLEOTIDE SEQUENCE</scope>
    <source>
        <strain evidence="7">LMG 31506</strain>
    </source>
</reference>
<organism evidence="7 8">
    <name type="scientific">Cupriavidus yeoncheonensis</name>
    <dbReference type="NCBI Taxonomy" id="1462994"/>
    <lineage>
        <taxon>Bacteria</taxon>
        <taxon>Pseudomonadati</taxon>
        <taxon>Pseudomonadota</taxon>
        <taxon>Betaproteobacteria</taxon>
        <taxon>Burkholderiales</taxon>
        <taxon>Burkholderiaceae</taxon>
        <taxon>Cupriavidus</taxon>
    </lineage>
</organism>
<dbReference type="GO" id="GO:0046943">
    <property type="term" value="F:carboxylic acid transmembrane transporter activity"/>
    <property type="evidence" value="ECO:0007669"/>
    <property type="project" value="TreeGrafter"/>
</dbReference>
<feature type="transmembrane region" description="Helical" evidence="5">
    <location>
        <begin position="88"/>
        <end position="105"/>
    </location>
</feature>
<dbReference type="RefSeq" id="WP_211946521.1">
    <property type="nucleotide sequence ID" value="NZ_CAJPUY010000004.1"/>
</dbReference>
<feature type="transmembrane region" description="Helical" evidence="5">
    <location>
        <begin position="378"/>
        <end position="405"/>
    </location>
</feature>
<keyword evidence="4 5" id="KW-0472">Membrane</keyword>
<feature type="transmembrane region" description="Helical" evidence="5">
    <location>
        <begin position="144"/>
        <end position="164"/>
    </location>
</feature>
<feature type="domain" description="Major facilitator superfamily (MFS) profile" evidence="6">
    <location>
        <begin position="22"/>
        <end position="433"/>
    </location>
</feature>
<dbReference type="Proteomes" id="UP000672934">
    <property type="component" value="Unassembled WGS sequence"/>
</dbReference>
<evidence type="ECO:0000256" key="3">
    <source>
        <dbReference type="ARBA" id="ARBA00022989"/>
    </source>
</evidence>
<feature type="transmembrane region" description="Helical" evidence="5">
    <location>
        <begin position="21"/>
        <end position="48"/>
    </location>
</feature>
<comment type="caution">
    <text evidence="7">The sequence shown here is derived from an EMBL/GenBank/DDBJ whole genome shotgun (WGS) entry which is preliminary data.</text>
</comment>
<feature type="transmembrane region" description="Helical" evidence="5">
    <location>
        <begin position="256"/>
        <end position="276"/>
    </location>
</feature>
<keyword evidence="8" id="KW-1185">Reference proteome</keyword>
<feature type="transmembrane region" description="Helical" evidence="5">
    <location>
        <begin position="411"/>
        <end position="428"/>
    </location>
</feature>
<dbReference type="Gene3D" id="1.20.1250.20">
    <property type="entry name" value="MFS general substrate transporter like domains"/>
    <property type="match status" value="1"/>
</dbReference>
<dbReference type="InterPro" id="IPR020846">
    <property type="entry name" value="MFS_dom"/>
</dbReference>
<evidence type="ECO:0000256" key="5">
    <source>
        <dbReference type="SAM" id="Phobius"/>
    </source>
</evidence>
<comment type="subcellular location">
    <subcellularLocation>
        <location evidence="1">Membrane</location>
        <topology evidence="1">Multi-pass membrane protein</topology>
    </subcellularLocation>
</comment>
<feature type="transmembrane region" description="Helical" evidence="5">
    <location>
        <begin position="288"/>
        <end position="312"/>
    </location>
</feature>
<dbReference type="InterPro" id="IPR011701">
    <property type="entry name" value="MFS"/>
</dbReference>
<evidence type="ECO:0000313" key="7">
    <source>
        <dbReference type="EMBL" id="CAG2135452.1"/>
    </source>
</evidence>
<dbReference type="PANTHER" id="PTHR23508">
    <property type="entry name" value="CARBOXYLIC ACID TRANSPORTER PROTEIN HOMOLOG"/>
    <property type="match status" value="1"/>
</dbReference>
<dbReference type="Pfam" id="PF07690">
    <property type="entry name" value="MFS_1"/>
    <property type="match status" value="1"/>
</dbReference>
<evidence type="ECO:0000313" key="8">
    <source>
        <dbReference type="Proteomes" id="UP000672934"/>
    </source>
</evidence>
<feature type="transmembrane region" description="Helical" evidence="5">
    <location>
        <begin position="319"/>
        <end position="337"/>
    </location>
</feature>
<gene>
    <name evidence="7" type="primary">pcaK_1</name>
    <name evidence="7" type="ORF">LMG31506_01552</name>
</gene>
<keyword evidence="2 5" id="KW-0812">Transmembrane</keyword>
<dbReference type="AlphaFoldDB" id="A0A916IQF0"/>
<sequence length="458" mass="47963">MRKIDVYAVADGATFNRFHAGVLFWCALIIIFDGYDLAVAGIALPAIMKDMGVSATHAGFMVSSALFGMMFGAIFLGTIADRIGRRKAIAICILLFSVFTAASGLTHDPMVFAASRFLAGLGIGGVMPNVVAQMTEYSPRRIRGTLVTLMFSGYSVGGMLAALLGKQLLEQYGWQSVFLAAGAPAVLVPLILGKLPDSMPFLLRTGQHDAVRKILRAIDPARPCRDDDHLVLPDASTGGKAAVAELFREGRGFSTLMFWLAFFMCLFMVYALSSWLTKLMASAGYSLGSALTFVLVLNIGGMLGAIGGGWLADRFSIKYVLMGMYALAAVSIALLGYKVPTPVLFVLVGLAGASTIGTQIVTYAYAGQFYPVAARSTGIGWASGVGRAGAILAPIVIGVLVGMALPLEQNFLAIAVPAVVAVLAVGGIDHRRAAAAGASAPEQAELAPKAYATSRAEG</sequence>
<evidence type="ECO:0000256" key="4">
    <source>
        <dbReference type="ARBA" id="ARBA00023136"/>
    </source>
</evidence>
<accession>A0A916IQF0</accession>
<feature type="transmembrane region" description="Helical" evidence="5">
    <location>
        <begin position="54"/>
        <end position="76"/>
    </location>
</feature>